<dbReference type="Proteomes" id="UP000683925">
    <property type="component" value="Unassembled WGS sequence"/>
</dbReference>
<feature type="transmembrane region" description="Helical" evidence="6">
    <location>
        <begin position="34"/>
        <end position="54"/>
    </location>
</feature>
<dbReference type="InterPro" id="IPR012317">
    <property type="entry name" value="Poly(ADP-ribose)pol_cat_dom"/>
</dbReference>
<proteinExistence type="predicted"/>
<dbReference type="GO" id="GO:0006302">
    <property type="term" value="P:double-strand break repair"/>
    <property type="evidence" value="ECO:0007669"/>
    <property type="project" value="TreeGrafter"/>
</dbReference>
<dbReference type="PANTHER" id="PTHR10459:SF60">
    <property type="entry name" value="POLY [ADP-RIBOSE] POLYMERASE 2"/>
    <property type="match status" value="1"/>
</dbReference>
<keyword evidence="6" id="KW-1133">Transmembrane helix</keyword>
<dbReference type="GO" id="GO:1990404">
    <property type="term" value="F:NAD+-protein mono-ADP-ribosyltransferase activity"/>
    <property type="evidence" value="ECO:0007669"/>
    <property type="project" value="TreeGrafter"/>
</dbReference>
<sequence>MKVEIFLTITTQSQIQQLSWLIQILKIMNQFKSMLIILMEVLILLYNLKILEIFKIKRKGEKDKFKNVGNRMLLWHGSRLTKFVGIMSQGLRIAPHEAPCTGYMFGKGVYFADSVSKSANYCCASSSNPVGLILLCNERTEADYEASNLEPDCQSTKGIGKMAPDETVEFQDMKVLIGKPEDQQLKSDLMCNQYIVYNVDQVRIKYFVKLEFLYKQQMK</sequence>
<dbReference type="PANTHER" id="PTHR10459">
    <property type="entry name" value="DNA LIGASE"/>
    <property type="match status" value="1"/>
</dbReference>
<accession>A0A8S1UZB6</accession>
<keyword evidence="2 5" id="KW-0808">Transferase</keyword>
<keyword evidence="9" id="KW-1185">Reference proteome</keyword>
<dbReference type="GO" id="GO:0005730">
    <property type="term" value="C:nucleolus"/>
    <property type="evidence" value="ECO:0007669"/>
    <property type="project" value="TreeGrafter"/>
</dbReference>
<dbReference type="EMBL" id="CAJJDP010000050">
    <property type="protein sequence ID" value="CAD8167836.1"/>
    <property type="molecule type" value="Genomic_DNA"/>
</dbReference>
<dbReference type="AlphaFoldDB" id="A0A8S1UZB6"/>
<evidence type="ECO:0000256" key="1">
    <source>
        <dbReference type="ARBA" id="ARBA00022676"/>
    </source>
</evidence>
<comment type="caution">
    <text evidence="8">The sequence shown here is derived from an EMBL/GenBank/DDBJ whole genome shotgun (WGS) entry which is preliminary data.</text>
</comment>
<evidence type="ECO:0000256" key="5">
    <source>
        <dbReference type="RuleBase" id="RU362114"/>
    </source>
</evidence>
<keyword evidence="1 5" id="KW-0328">Glycosyltransferase</keyword>
<dbReference type="GO" id="GO:0070212">
    <property type="term" value="P:protein poly-ADP-ribosylation"/>
    <property type="evidence" value="ECO:0007669"/>
    <property type="project" value="TreeGrafter"/>
</dbReference>
<organism evidence="8 9">
    <name type="scientific">Paramecium octaurelia</name>
    <dbReference type="NCBI Taxonomy" id="43137"/>
    <lineage>
        <taxon>Eukaryota</taxon>
        <taxon>Sar</taxon>
        <taxon>Alveolata</taxon>
        <taxon>Ciliophora</taxon>
        <taxon>Intramacronucleata</taxon>
        <taxon>Oligohymenophorea</taxon>
        <taxon>Peniculida</taxon>
        <taxon>Parameciidae</taxon>
        <taxon>Paramecium</taxon>
    </lineage>
</organism>
<keyword evidence="6" id="KW-0812">Transmembrane</keyword>
<keyword evidence="3 5" id="KW-0520">NAD</keyword>
<evidence type="ECO:0000256" key="4">
    <source>
        <dbReference type="ARBA" id="ARBA00033987"/>
    </source>
</evidence>
<keyword evidence="6" id="KW-0472">Membrane</keyword>
<evidence type="ECO:0000259" key="7">
    <source>
        <dbReference type="PROSITE" id="PS51059"/>
    </source>
</evidence>
<dbReference type="PROSITE" id="PS51059">
    <property type="entry name" value="PARP_CATALYTIC"/>
    <property type="match status" value="1"/>
</dbReference>
<evidence type="ECO:0000313" key="8">
    <source>
        <dbReference type="EMBL" id="CAD8167836.1"/>
    </source>
</evidence>
<reference evidence="8" key="1">
    <citation type="submission" date="2021-01" db="EMBL/GenBank/DDBJ databases">
        <authorList>
            <consortium name="Genoscope - CEA"/>
            <person name="William W."/>
        </authorList>
    </citation>
    <scope>NUCLEOTIDE SEQUENCE</scope>
</reference>
<dbReference type="EC" id="2.4.2.-" evidence="5"/>
<feature type="domain" description="PARP catalytic" evidence="7">
    <location>
        <begin position="1"/>
        <end position="219"/>
    </location>
</feature>
<dbReference type="OrthoDB" id="2017365at2759"/>
<evidence type="ECO:0000256" key="6">
    <source>
        <dbReference type="SAM" id="Phobius"/>
    </source>
</evidence>
<evidence type="ECO:0000256" key="2">
    <source>
        <dbReference type="ARBA" id="ARBA00022679"/>
    </source>
</evidence>
<dbReference type="GO" id="GO:0003950">
    <property type="term" value="F:NAD+ poly-ADP-ribosyltransferase activity"/>
    <property type="evidence" value="ECO:0007669"/>
    <property type="project" value="UniProtKB-UniRule"/>
</dbReference>
<dbReference type="InterPro" id="IPR050800">
    <property type="entry name" value="ARTD/PARP"/>
</dbReference>
<gene>
    <name evidence="8" type="ORF">POCTA_138.1.T0500309</name>
</gene>
<comment type="catalytic activity">
    <reaction evidence="4">
        <text>NAD(+) + (ADP-D-ribosyl)n-acceptor = nicotinamide + (ADP-D-ribosyl)n+1-acceptor + H(+).</text>
        <dbReference type="EC" id="2.4.2.30"/>
    </reaction>
</comment>
<evidence type="ECO:0000313" key="9">
    <source>
        <dbReference type="Proteomes" id="UP000683925"/>
    </source>
</evidence>
<name>A0A8S1UZB6_PAROT</name>
<protein>
    <recommendedName>
        <fullName evidence="5">Poly [ADP-ribose] polymerase</fullName>
        <shortName evidence="5">PARP</shortName>
        <ecNumber evidence="5">2.4.2.-</ecNumber>
    </recommendedName>
</protein>
<evidence type="ECO:0000256" key="3">
    <source>
        <dbReference type="ARBA" id="ARBA00023027"/>
    </source>
</evidence>
<dbReference type="Pfam" id="PF00644">
    <property type="entry name" value="PARP"/>
    <property type="match status" value="1"/>
</dbReference>